<name>A0ABV2N894_9HYPH</name>
<gene>
    <name evidence="2" type="ORF">ABIC20_000018</name>
</gene>
<evidence type="ECO:0000313" key="2">
    <source>
        <dbReference type="EMBL" id="MET3862709.1"/>
    </source>
</evidence>
<sequence>MPAKKATVDKAAFNPKATSLPFALRVSDFEVAMQDVYDFFSDVNELLSSKGLHRLDDMMRPAALSGMISDMITASLAKFSRSLVENRHFNGHPDLVMRGQYKNDAVPSGEHGIEIKSTRKPGGAVDTHGARAQWMCVFVYEVDNETEPASAREPMRFTEVYLAQVEEGDFRSNARGTLGTRTATLHAAGVAKLREGWVYRAVSAAPKKVAKKGAQPEGLKPPTVKASSTKS</sequence>
<evidence type="ECO:0000256" key="1">
    <source>
        <dbReference type="SAM" id="MobiDB-lite"/>
    </source>
</evidence>
<keyword evidence="3" id="KW-1185">Reference proteome</keyword>
<comment type="caution">
    <text evidence="2">The sequence shown here is derived from an EMBL/GenBank/DDBJ whole genome shotgun (WGS) entry which is preliminary data.</text>
</comment>
<protein>
    <recommendedName>
        <fullName evidence="4">Restriction endonuclease</fullName>
    </recommendedName>
</protein>
<proteinExistence type="predicted"/>
<dbReference type="Proteomes" id="UP001549119">
    <property type="component" value="Unassembled WGS sequence"/>
</dbReference>
<dbReference type="RefSeq" id="WP_209651013.1">
    <property type="nucleotide sequence ID" value="NZ_JBEPNV010000003.1"/>
</dbReference>
<dbReference type="EMBL" id="JBEPNW010000001">
    <property type="protein sequence ID" value="MET3862709.1"/>
    <property type="molecule type" value="Genomic_DNA"/>
</dbReference>
<reference evidence="2 3" key="1">
    <citation type="submission" date="2024-06" db="EMBL/GenBank/DDBJ databases">
        <title>Genomics of switchgrass bacterial isolates.</title>
        <authorList>
            <person name="Shade A."/>
        </authorList>
    </citation>
    <scope>NUCLEOTIDE SEQUENCE [LARGE SCALE GENOMIC DNA]</scope>
    <source>
        <strain evidence="2 3">PvP084</strain>
    </source>
</reference>
<accession>A0ABV2N894</accession>
<feature type="region of interest" description="Disordered" evidence="1">
    <location>
        <begin position="207"/>
        <end position="231"/>
    </location>
</feature>
<organism evidence="2 3">
    <name type="scientific">Methylobacterium radiotolerans</name>
    <dbReference type="NCBI Taxonomy" id="31998"/>
    <lineage>
        <taxon>Bacteria</taxon>
        <taxon>Pseudomonadati</taxon>
        <taxon>Pseudomonadota</taxon>
        <taxon>Alphaproteobacteria</taxon>
        <taxon>Hyphomicrobiales</taxon>
        <taxon>Methylobacteriaceae</taxon>
        <taxon>Methylobacterium</taxon>
    </lineage>
</organism>
<evidence type="ECO:0000313" key="3">
    <source>
        <dbReference type="Proteomes" id="UP001549119"/>
    </source>
</evidence>
<evidence type="ECO:0008006" key="4">
    <source>
        <dbReference type="Google" id="ProtNLM"/>
    </source>
</evidence>